<evidence type="ECO:0000313" key="1">
    <source>
        <dbReference type="EMBL" id="SVB25514.1"/>
    </source>
</evidence>
<proteinExistence type="predicted"/>
<gene>
    <name evidence="1" type="ORF">METZ01_LOCUS178368</name>
</gene>
<accession>A0A382CI53</accession>
<name>A0A382CI53_9ZZZZ</name>
<organism evidence="1">
    <name type="scientific">marine metagenome</name>
    <dbReference type="NCBI Taxonomy" id="408172"/>
    <lineage>
        <taxon>unclassified sequences</taxon>
        <taxon>metagenomes</taxon>
        <taxon>ecological metagenomes</taxon>
    </lineage>
</organism>
<sequence length="26" mass="3025">MNSEVERVPYGLTVHDHEEENIVLKS</sequence>
<protein>
    <submittedName>
        <fullName evidence="1">Uncharacterized protein</fullName>
    </submittedName>
</protein>
<dbReference type="AlphaFoldDB" id="A0A382CI53"/>
<dbReference type="EMBL" id="UINC01034530">
    <property type="protein sequence ID" value="SVB25514.1"/>
    <property type="molecule type" value="Genomic_DNA"/>
</dbReference>
<reference evidence="1" key="1">
    <citation type="submission" date="2018-05" db="EMBL/GenBank/DDBJ databases">
        <authorList>
            <person name="Lanie J.A."/>
            <person name="Ng W.-L."/>
            <person name="Kazmierczak K.M."/>
            <person name="Andrzejewski T.M."/>
            <person name="Davidsen T.M."/>
            <person name="Wayne K.J."/>
            <person name="Tettelin H."/>
            <person name="Glass J.I."/>
            <person name="Rusch D."/>
            <person name="Podicherti R."/>
            <person name="Tsui H.-C.T."/>
            <person name="Winkler M.E."/>
        </authorList>
    </citation>
    <scope>NUCLEOTIDE SEQUENCE</scope>
</reference>